<gene>
    <name evidence="4" type="ORF">SK069_03935</name>
</gene>
<dbReference type="PRINTS" id="PR01179">
    <property type="entry name" value="ODADCRBXLASE"/>
</dbReference>
<keyword evidence="2" id="KW-0663">Pyridoxal phosphate</keyword>
<dbReference type="PANTHER" id="PTHR43727">
    <property type="entry name" value="DIAMINOPIMELATE DECARBOXYLASE"/>
    <property type="match status" value="1"/>
</dbReference>
<comment type="cofactor">
    <cofactor evidence="1">
        <name>pyridoxal 5'-phosphate</name>
        <dbReference type="ChEBI" id="CHEBI:597326"/>
    </cofactor>
</comment>
<name>A0ABU4VG98_9ACTN</name>
<evidence type="ECO:0000313" key="5">
    <source>
        <dbReference type="Proteomes" id="UP001277761"/>
    </source>
</evidence>
<keyword evidence="4" id="KW-0413">Isomerase</keyword>
<dbReference type="SUPFAM" id="SSF50621">
    <property type="entry name" value="Alanine racemase C-terminal domain-like"/>
    <property type="match status" value="1"/>
</dbReference>
<dbReference type="Pfam" id="PF02784">
    <property type="entry name" value="Orn_Arg_deC_N"/>
    <property type="match status" value="1"/>
</dbReference>
<evidence type="ECO:0000256" key="2">
    <source>
        <dbReference type="ARBA" id="ARBA00022898"/>
    </source>
</evidence>
<dbReference type="PANTHER" id="PTHR43727:SF2">
    <property type="entry name" value="GROUP IV DECARBOXYLASE"/>
    <property type="match status" value="1"/>
</dbReference>
<dbReference type="EMBL" id="JAXAVX010000001">
    <property type="protein sequence ID" value="MDX8150734.1"/>
    <property type="molecule type" value="Genomic_DNA"/>
</dbReference>
<dbReference type="PROSITE" id="PS00879">
    <property type="entry name" value="ODR_DC_2_2"/>
    <property type="match status" value="1"/>
</dbReference>
<proteinExistence type="predicted"/>
<dbReference type="SUPFAM" id="SSF51419">
    <property type="entry name" value="PLP-binding barrel"/>
    <property type="match status" value="1"/>
</dbReference>
<sequence length="437" mass="44980">MSDFGLLSPDRTVRVLPALPASALPAPVARWAAGLAEAPDPVAAYGYLPDVAAARAAELRAALPAWAAVCFALKANGFAPVLDALGAVVDGFEVSSRRELAAARAAWGSRPEAPLLVSSGPAKSDALLDALLAAGGTVNVESPLELHRAAAAGRRAGRPAAVCVRVNPLDVPVAGDLTMGGAASPFGVPEEDVPALLDAARTLSEDLEVVGVHVHAASNVADAGDYAGYAAWVLDYATGLADAHRLALRIVDVGGGLGFDATGEAPFDLARLGRGLAALDPPPGVRMILEPGRWIAAPCGWYAAPIADVKPVRGRTFVVLRGGVNHFLLPASWDLPQPLAVVPIERWDARLPRPAVHGARATVAGELCTPEDTLVPDVDGVTARAGDVAVLPCAGAYGWEFGLHEFLGHPLAPRVVLERDVRRPSPALAAASPGDRS</sequence>
<dbReference type="Proteomes" id="UP001277761">
    <property type="component" value="Unassembled WGS sequence"/>
</dbReference>
<dbReference type="Gene3D" id="3.20.20.10">
    <property type="entry name" value="Alanine racemase"/>
    <property type="match status" value="1"/>
</dbReference>
<accession>A0ABU4VG98</accession>
<feature type="domain" description="Orn/DAP/Arg decarboxylase 2 N-terminal" evidence="3">
    <location>
        <begin position="55"/>
        <end position="297"/>
    </location>
</feature>
<evidence type="ECO:0000313" key="4">
    <source>
        <dbReference type="EMBL" id="MDX8150734.1"/>
    </source>
</evidence>
<evidence type="ECO:0000259" key="3">
    <source>
        <dbReference type="Pfam" id="PF02784"/>
    </source>
</evidence>
<organism evidence="4 5">
    <name type="scientific">Patulibacter brassicae</name>
    <dbReference type="NCBI Taxonomy" id="1705717"/>
    <lineage>
        <taxon>Bacteria</taxon>
        <taxon>Bacillati</taxon>
        <taxon>Actinomycetota</taxon>
        <taxon>Thermoleophilia</taxon>
        <taxon>Solirubrobacterales</taxon>
        <taxon>Patulibacteraceae</taxon>
        <taxon>Patulibacter</taxon>
    </lineage>
</organism>
<protein>
    <submittedName>
        <fullName evidence="4">Alanine racemase</fullName>
        <ecNumber evidence="4">5.1.1.1</ecNumber>
    </submittedName>
</protein>
<dbReference type="InterPro" id="IPR022657">
    <property type="entry name" value="De-COase2_CS"/>
</dbReference>
<dbReference type="GO" id="GO:0008784">
    <property type="term" value="F:alanine racemase activity"/>
    <property type="evidence" value="ECO:0007669"/>
    <property type="project" value="UniProtKB-EC"/>
</dbReference>
<dbReference type="InterPro" id="IPR009006">
    <property type="entry name" value="Ala_racemase/Decarboxylase_C"/>
</dbReference>
<dbReference type="Gene3D" id="2.40.37.10">
    <property type="entry name" value="Lyase, Ornithine Decarboxylase, Chain A, domain 1"/>
    <property type="match status" value="1"/>
</dbReference>
<dbReference type="InterPro" id="IPR000183">
    <property type="entry name" value="Orn/DAP/Arg_de-COase"/>
</dbReference>
<dbReference type="EC" id="5.1.1.1" evidence="4"/>
<reference evidence="4 5" key="1">
    <citation type="submission" date="2023-11" db="EMBL/GenBank/DDBJ databases">
        <authorList>
            <person name="Xu M."/>
            <person name="Jiang T."/>
        </authorList>
    </citation>
    <scope>NUCLEOTIDE SEQUENCE [LARGE SCALE GENOMIC DNA]</scope>
    <source>
        <strain evidence="4 5">SD</strain>
    </source>
</reference>
<keyword evidence="5" id="KW-1185">Reference proteome</keyword>
<evidence type="ECO:0000256" key="1">
    <source>
        <dbReference type="ARBA" id="ARBA00001933"/>
    </source>
</evidence>
<dbReference type="InterPro" id="IPR022644">
    <property type="entry name" value="De-COase2_N"/>
</dbReference>
<comment type="caution">
    <text evidence="4">The sequence shown here is derived from an EMBL/GenBank/DDBJ whole genome shotgun (WGS) entry which is preliminary data.</text>
</comment>
<dbReference type="RefSeq" id="WP_319952878.1">
    <property type="nucleotide sequence ID" value="NZ_JAXAVX010000001.1"/>
</dbReference>
<dbReference type="InterPro" id="IPR029066">
    <property type="entry name" value="PLP-binding_barrel"/>
</dbReference>